<protein>
    <submittedName>
        <fullName evidence="2">ATPase</fullName>
    </submittedName>
</protein>
<dbReference type="Proteomes" id="UP000515847">
    <property type="component" value="Chromosome"/>
</dbReference>
<dbReference type="PANTHER" id="PTHR42983:SF1">
    <property type="entry name" value="IRON-MOLYBDENUM PROTEIN"/>
    <property type="match status" value="1"/>
</dbReference>
<dbReference type="InterPro" id="IPR003731">
    <property type="entry name" value="Di-Nase_FeMo-co_biosynth"/>
</dbReference>
<evidence type="ECO:0000259" key="1">
    <source>
        <dbReference type="Pfam" id="PF02579"/>
    </source>
</evidence>
<dbReference type="InterPro" id="IPR036105">
    <property type="entry name" value="DiNase_FeMo-co_biosyn_sf"/>
</dbReference>
<feature type="domain" description="Dinitrogenase iron-molybdenum cofactor biosynthesis" evidence="1">
    <location>
        <begin position="9"/>
        <end position="99"/>
    </location>
</feature>
<dbReference type="EMBL" id="CP045798">
    <property type="protein sequence ID" value="QNB46561.1"/>
    <property type="molecule type" value="Genomic_DNA"/>
</dbReference>
<reference evidence="2 3" key="1">
    <citation type="journal article" date="2019" name="Front. Microbiol.">
        <title>Thermoanaerosceptrum fracticalcis gen. nov. sp. nov., a Novel Fumarate-Fermenting Microorganism From a Deep Fractured Carbonate Aquifer of the US Great Basin.</title>
        <authorList>
            <person name="Hamilton-Brehm S.D."/>
            <person name="Stewart L.E."/>
            <person name="Zavarin M."/>
            <person name="Caldwell M."/>
            <person name="Lawson P.A."/>
            <person name="Onstott T.C."/>
            <person name="Grzymski J."/>
            <person name="Neveux I."/>
            <person name="Lollar B.S."/>
            <person name="Russell C.E."/>
            <person name="Moser D.P."/>
        </authorList>
    </citation>
    <scope>NUCLEOTIDE SEQUENCE [LARGE SCALE GENOMIC DNA]</scope>
    <source>
        <strain evidence="2 3">DRI-13</strain>
    </source>
</reference>
<evidence type="ECO:0000313" key="2">
    <source>
        <dbReference type="EMBL" id="QNB46561.1"/>
    </source>
</evidence>
<name>A0A7G6E3A7_THEFR</name>
<dbReference type="SUPFAM" id="SSF53146">
    <property type="entry name" value="Nitrogenase accessory factor-like"/>
    <property type="match status" value="1"/>
</dbReference>
<keyword evidence="3" id="KW-1185">Reference proteome</keyword>
<dbReference type="Gene3D" id="3.30.420.130">
    <property type="entry name" value="Dinitrogenase iron-molybdenum cofactor biosynthesis domain"/>
    <property type="match status" value="1"/>
</dbReference>
<dbReference type="CDD" id="cd00851">
    <property type="entry name" value="MTH1175"/>
    <property type="match status" value="1"/>
</dbReference>
<dbReference type="Pfam" id="PF02579">
    <property type="entry name" value="Nitro_FeMo-Co"/>
    <property type="match status" value="1"/>
</dbReference>
<dbReference type="RefSeq" id="WP_034421560.1">
    <property type="nucleotide sequence ID" value="NZ_CP045798.1"/>
</dbReference>
<evidence type="ECO:0000313" key="3">
    <source>
        <dbReference type="Proteomes" id="UP000515847"/>
    </source>
</evidence>
<dbReference type="InterPro" id="IPR033913">
    <property type="entry name" value="MTH1175_dom"/>
</dbReference>
<dbReference type="AlphaFoldDB" id="A0A7G6E3A7"/>
<proteinExistence type="predicted"/>
<sequence>MIIALPVAGNQLCMHFGHCESFAFFDVDEVQKKIKGKKMLTPPPHEPGILPPWIKQQGADVVITGGMGARAQSLFQAAGVQIITGAQPGNPEDIVMSYLNNSLQTGPNACDH</sequence>
<gene>
    <name evidence="2" type="ORF">BR63_09725</name>
</gene>
<dbReference type="OrthoDB" id="280278at2"/>
<accession>A0A7G6E3A7</accession>
<dbReference type="KEGG" id="tfr:BR63_09725"/>
<organism evidence="2 3">
    <name type="scientific">Thermanaerosceptrum fracticalcis</name>
    <dbReference type="NCBI Taxonomy" id="1712410"/>
    <lineage>
        <taxon>Bacteria</taxon>
        <taxon>Bacillati</taxon>
        <taxon>Bacillota</taxon>
        <taxon>Clostridia</taxon>
        <taxon>Eubacteriales</taxon>
        <taxon>Peptococcaceae</taxon>
        <taxon>Thermanaerosceptrum</taxon>
    </lineage>
</organism>
<dbReference type="PANTHER" id="PTHR42983">
    <property type="entry name" value="DINITROGENASE IRON-MOLYBDENUM COFACTOR PROTEIN-RELATED"/>
    <property type="match status" value="1"/>
</dbReference>